<organism evidence="2 3">
    <name type="scientific">Musa troglodytarum</name>
    <name type="common">fe'i banana</name>
    <dbReference type="NCBI Taxonomy" id="320322"/>
    <lineage>
        <taxon>Eukaryota</taxon>
        <taxon>Viridiplantae</taxon>
        <taxon>Streptophyta</taxon>
        <taxon>Embryophyta</taxon>
        <taxon>Tracheophyta</taxon>
        <taxon>Spermatophyta</taxon>
        <taxon>Magnoliopsida</taxon>
        <taxon>Liliopsida</taxon>
        <taxon>Zingiberales</taxon>
        <taxon>Musaceae</taxon>
        <taxon>Musa</taxon>
    </lineage>
</organism>
<keyword evidence="3" id="KW-1185">Reference proteome</keyword>
<dbReference type="Proteomes" id="UP001055439">
    <property type="component" value="Chromosome 8"/>
</dbReference>
<dbReference type="AlphaFoldDB" id="A0A9E7HR42"/>
<evidence type="ECO:0000256" key="1">
    <source>
        <dbReference type="SAM" id="MobiDB-lite"/>
    </source>
</evidence>
<protein>
    <submittedName>
        <fullName evidence="2">Uncharacterized protein</fullName>
    </submittedName>
</protein>
<reference evidence="2" key="1">
    <citation type="submission" date="2022-05" db="EMBL/GenBank/DDBJ databases">
        <title>The Musa troglodytarum L. genome provides insights into the mechanism of non-climacteric behaviour and enrichment of carotenoids.</title>
        <authorList>
            <person name="Wang J."/>
        </authorList>
    </citation>
    <scope>NUCLEOTIDE SEQUENCE</scope>
    <source>
        <tissue evidence="2">Leaf</tissue>
    </source>
</reference>
<feature type="region of interest" description="Disordered" evidence="1">
    <location>
        <begin position="35"/>
        <end position="59"/>
    </location>
</feature>
<evidence type="ECO:0000313" key="2">
    <source>
        <dbReference type="EMBL" id="URE38415.1"/>
    </source>
</evidence>
<proteinExistence type="predicted"/>
<evidence type="ECO:0000313" key="3">
    <source>
        <dbReference type="Proteomes" id="UP001055439"/>
    </source>
</evidence>
<accession>A0A9E7HR42</accession>
<gene>
    <name evidence="2" type="ORF">MUK42_24762</name>
</gene>
<dbReference type="EMBL" id="CP097510">
    <property type="protein sequence ID" value="URE38415.1"/>
    <property type="molecule type" value="Genomic_DNA"/>
</dbReference>
<name>A0A9E7HR42_9LILI</name>
<sequence length="109" mass="11555">MGGRETAPKVTTECTSMNTFELADDSLFKGLADSFHTTDEAASETTEDSPTAPEEKTPPAFSAAVAMKSSKYMVQPLSSEEAEPTLEKKALSIEELIDSSILGSGRYGG</sequence>